<dbReference type="OrthoDB" id="382767at2759"/>
<dbReference type="Pfam" id="PF09687">
    <property type="entry name" value="PRESAN"/>
    <property type="match status" value="1"/>
</dbReference>
<dbReference type="Proteomes" id="UP000006319">
    <property type="component" value="Chromosome 6"/>
</dbReference>
<sequence>MLTMQGIIVRQNSFNQGSKKKEKKPLPDETVEDYLERSCGHVELTDEMKDKLKLCNPDITEKDMREMYSTLYNEHVLNFRILIECLKTATNMLATNYKREQRFQNKCWLHQYKKLGKELIKISDNDDDGYLKLFLEEKKTCKTSDFTKFLNDRMNKWNAFIKEKKNVAYAELKEALESGTMKKKKKGKN</sequence>
<organism evidence="2 3">
    <name type="scientific">Plasmodium cynomolgi (strain B)</name>
    <dbReference type="NCBI Taxonomy" id="1120755"/>
    <lineage>
        <taxon>Eukaryota</taxon>
        <taxon>Sar</taxon>
        <taxon>Alveolata</taxon>
        <taxon>Apicomplexa</taxon>
        <taxon>Aconoidasida</taxon>
        <taxon>Haemosporida</taxon>
        <taxon>Plasmodiidae</taxon>
        <taxon>Plasmodium</taxon>
        <taxon>Plasmodium (Plasmodium)</taxon>
    </lineage>
</organism>
<evidence type="ECO:0000313" key="2">
    <source>
        <dbReference type="EMBL" id="GAB65588.1"/>
    </source>
</evidence>
<accession>K6UJ47</accession>
<evidence type="ECO:0000313" key="3">
    <source>
        <dbReference type="Proteomes" id="UP000006319"/>
    </source>
</evidence>
<dbReference type="GeneID" id="14691830"/>
<dbReference type="PhylomeDB" id="K6UJ47"/>
<dbReference type="Gene3D" id="6.10.280.180">
    <property type="entry name" value="Plasmodium RESA, N-terminal helical domain"/>
    <property type="match status" value="1"/>
</dbReference>
<dbReference type="EMBL" id="DF157098">
    <property type="protein sequence ID" value="GAB65588.1"/>
    <property type="molecule type" value="Genomic_DNA"/>
</dbReference>
<gene>
    <name evidence="2" type="ORF">PCYB_063200</name>
</gene>
<proteinExistence type="predicted"/>
<protein>
    <recommendedName>
        <fullName evidence="1">Plasmodium RESA N-terminal domain-containing protein</fullName>
    </recommendedName>
</protein>
<keyword evidence="3" id="KW-1185">Reference proteome</keyword>
<dbReference type="InterPro" id="IPR019111">
    <property type="entry name" value="PRESA_N"/>
</dbReference>
<dbReference type="AlphaFoldDB" id="K6UJ47"/>
<evidence type="ECO:0000259" key="1">
    <source>
        <dbReference type="Pfam" id="PF09687"/>
    </source>
</evidence>
<dbReference type="KEGG" id="pcy:PCYB_063200"/>
<dbReference type="RefSeq" id="XP_004221535.1">
    <property type="nucleotide sequence ID" value="XM_004221487.1"/>
</dbReference>
<dbReference type="OMA" id="YNEHISN"/>
<dbReference type="InterPro" id="IPR044885">
    <property type="entry name" value="PRESA_N_sf"/>
</dbReference>
<dbReference type="VEuPathDB" id="PlasmoDB:PCYB_063200"/>
<reference evidence="2 3" key="1">
    <citation type="journal article" date="2012" name="Nat. Genet.">
        <title>Plasmodium cynomolgi genome sequences provide insight into Plasmodium vivax and the monkey malaria clade.</title>
        <authorList>
            <person name="Tachibana S."/>
            <person name="Sullivan S.A."/>
            <person name="Kawai S."/>
            <person name="Nakamura S."/>
            <person name="Kim H.R."/>
            <person name="Goto N."/>
            <person name="Arisue N."/>
            <person name="Palacpac N.M.Q."/>
            <person name="Honma H."/>
            <person name="Yagi M."/>
            <person name="Tougan T."/>
            <person name="Katakai Y."/>
            <person name="Kaneko O."/>
            <person name="Mita T."/>
            <person name="Kita K."/>
            <person name="Yasutomi Y."/>
            <person name="Sutton P.L."/>
            <person name="Shakhbatyan R."/>
            <person name="Horii T."/>
            <person name="Yasunaga T."/>
            <person name="Barnwell J.W."/>
            <person name="Escalante A.A."/>
            <person name="Carlton J.M."/>
            <person name="Tanabe K."/>
        </authorList>
    </citation>
    <scope>NUCLEOTIDE SEQUENCE [LARGE SCALE GENOMIC DNA]</scope>
    <source>
        <strain evidence="2 3">B</strain>
    </source>
</reference>
<feature type="domain" description="Plasmodium RESA N-terminal" evidence="1">
    <location>
        <begin position="46"/>
        <end position="166"/>
    </location>
</feature>
<name>K6UJ47_PLACD</name>